<name>A0A426V5Z2_9BURK</name>
<dbReference type="NCBIfam" id="TIGR02595">
    <property type="entry name" value="PEP_CTERM"/>
    <property type="match status" value="1"/>
</dbReference>
<dbReference type="InterPro" id="IPR011041">
    <property type="entry name" value="Quinoprot_gluc/sorb_DH_b-prop"/>
</dbReference>
<dbReference type="PANTHER" id="PTHR19328:SF75">
    <property type="entry name" value="ALDOSE SUGAR DEHYDROGENASE YLII"/>
    <property type="match status" value="1"/>
</dbReference>
<dbReference type="SUPFAM" id="SSF50952">
    <property type="entry name" value="Soluble quinoprotein glucose dehydrogenase"/>
    <property type="match status" value="1"/>
</dbReference>
<keyword evidence="1" id="KW-0732">Signal</keyword>
<dbReference type="OrthoDB" id="9770043at2"/>
<dbReference type="InterPro" id="IPR012938">
    <property type="entry name" value="Glc/Sorbosone_DH"/>
</dbReference>
<dbReference type="InterPro" id="IPR011042">
    <property type="entry name" value="6-blade_b-propeller_TolB-like"/>
</dbReference>
<feature type="domain" description="Glucose/Sorbosone dehydrogenase" evidence="3">
    <location>
        <begin position="44"/>
        <end position="340"/>
    </location>
</feature>
<feature type="signal peptide" evidence="1">
    <location>
        <begin position="1"/>
        <end position="26"/>
    </location>
</feature>
<feature type="domain" description="Ice-binding protein C-terminal" evidence="2">
    <location>
        <begin position="384"/>
        <end position="405"/>
    </location>
</feature>
<dbReference type="InterPro" id="IPR013424">
    <property type="entry name" value="Ice-binding_C"/>
</dbReference>
<gene>
    <name evidence="4" type="ORF">EIP75_21405</name>
</gene>
<evidence type="ECO:0000259" key="3">
    <source>
        <dbReference type="Pfam" id="PF07995"/>
    </source>
</evidence>
<dbReference type="Pfam" id="PF07589">
    <property type="entry name" value="PEP-CTERM"/>
    <property type="match status" value="1"/>
</dbReference>
<keyword evidence="5" id="KW-1185">Reference proteome</keyword>
<evidence type="ECO:0000313" key="4">
    <source>
        <dbReference type="EMBL" id="RRS02323.1"/>
    </source>
</evidence>
<dbReference type="AlphaFoldDB" id="A0A426V5Z2"/>
<evidence type="ECO:0000256" key="1">
    <source>
        <dbReference type="SAM" id="SignalP"/>
    </source>
</evidence>
<dbReference type="Pfam" id="PF07995">
    <property type="entry name" value="GSDH"/>
    <property type="match status" value="1"/>
</dbReference>
<accession>A0A426V5Z2</accession>
<dbReference type="Proteomes" id="UP000269265">
    <property type="component" value="Unassembled WGS sequence"/>
</dbReference>
<dbReference type="EMBL" id="RSED01000025">
    <property type="protein sequence ID" value="RRS02323.1"/>
    <property type="molecule type" value="Genomic_DNA"/>
</dbReference>
<dbReference type="RefSeq" id="WP_125245233.1">
    <property type="nucleotide sequence ID" value="NZ_RSED01000025.1"/>
</dbReference>
<feature type="chain" id="PRO_5019333287" evidence="1">
    <location>
        <begin position="27"/>
        <end position="413"/>
    </location>
</feature>
<sequence>MRGSIDSVWKVTACAALGLAGQLAHALDGVVVAAGLNQPLYLTAPTGDSRQFIVEKGGLVKILSGGTVQSSPFLDLSAKVATGGEQGLLGLAFDPGFASNGRLYVNYIDAATNNTVVERYTLASGAQTVNTASAQRIISITQEPYQNHKAGWIAFRPGDSSNLYIATGDGGSGNDPQNNAQNTSSLLGKMLRLNVSGTGEGYAIPTDNPFVGQAGVRPELWALGLRNPWRNSFDRQTGDLWIADVGQGAREEINLELAGDPGGHNYGWRLREGSIATPGVGGSAPGLTDPVFEYTRDVGQSITGGYVYRGPSIEGADGRYFYGDFVANRLFSFALGSDGKPTDLREETAAVLDGTGLEGIASLGEDGLGRLYVVGINGTVVTLVPEPGTWALALAGLAAVAWRRRRQLAYGAA</sequence>
<proteinExistence type="predicted"/>
<reference evidence="4 5" key="1">
    <citation type="submission" date="2018-12" db="EMBL/GenBank/DDBJ databases">
        <title>The whole draft genome of Aquabacterium sp. SJQ9.</title>
        <authorList>
            <person name="Sun L."/>
            <person name="Gao X."/>
            <person name="Chen W."/>
            <person name="Huang K."/>
        </authorList>
    </citation>
    <scope>NUCLEOTIDE SEQUENCE [LARGE SCALE GENOMIC DNA]</scope>
    <source>
        <strain evidence="4 5">SJQ9</strain>
    </source>
</reference>
<dbReference type="PANTHER" id="PTHR19328">
    <property type="entry name" value="HEDGEHOG-INTERACTING PROTEIN"/>
    <property type="match status" value="1"/>
</dbReference>
<protein>
    <submittedName>
        <fullName evidence="4">PEP-CTERM sorting domain-containing protein</fullName>
    </submittedName>
</protein>
<comment type="caution">
    <text evidence="4">The sequence shown here is derived from an EMBL/GenBank/DDBJ whole genome shotgun (WGS) entry which is preliminary data.</text>
</comment>
<dbReference type="Gene3D" id="2.120.10.30">
    <property type="entry name" value="TolB, C-terminal domain"/>
    <property type="match status" value="1"/>
</dbReference>
<organism evidence="4 5">
    <name type="scientific">Aquabacterium soli</name>
    <dbReference type="NCBI Taxonomy" id="2493092"/>
    <lineage>
        <taxon>Bacteria</taxon>
        <taxon>Pseudomonadati</taxon>
        <taxon>Pseudomonadota</taxon>
        <taxon>Betaproteobacteria</taxon>
        <taxon>Burkholderiales</taxon>
        <taxon>Aquabacterium</taxon>
    </lineage>
</organism>
<evidence type="ECO:0000259" key="2">
    <source>
        <dbReference type="Pfam" id="PF07589"/>
    </source>
</evidence>
<evidence type="ECO:0000313" key="5">
    <source>
        <dbReference type="Proteomes" id="UP000269265"/>
    </source>
</evidence>